<dbReference type="RefSeq" id="WP_307405839.1">
    <property type="nucleotide sequence ID" value="NZ_JAUSUR010000001.1"/>
</dbReference>
<feature type="transmembrane region" description="Helical" evidence="1">
    <location>
        <begin position="188"/>
        <end position="210"/>
    </location>
</feature>
<accession>A0ABU0DZU9</accession>
<evidence type="ECO:0000313" key="2">
    <source>
        <dbReference type="EMBL" id="MDQ0360168.1"/>
    </source>
</evidence>
<evidence type="ECO:0000256" key="1">
    <source>
        <dbReference type="SAM" id="Phobius"/>
    </source>
</evidence>
<sequence length="217" mass="25220">METTIIEELKEEAEEKFKKIDIYKIFAYFLVCGFIGWIFETLAVWITLGELTDRGYLFVMGPLKDYIGFFANIPILDSIPLVWGLPIIEMYGFGGVIMILLFRHLKDHKAKIFVYGAILMTLFELGSSYFCTMVLHHSYWDYKQEFLNFQGRICLRSSIAWGALSIVAIEFLMPRLDNLYRHIRARKNFKIIIAVLIIYTIICAATKYIIDPTIIAN</sequence>
<proteinExistence type="predicted"/>
<protein>
    <submittedName>
        <fullName evidence="2">Membrane protein</fullName>
    </submittedName>
</protein>
<dbReference type="InterPro" id="IPR010540">
    <property type="entry name" value="CmpB_TMEM229"/>
</dbReference>
<dbReference type="EMBL" id="JAUSUR010000001">
    <property type="protein sequence ID" value="MDQ0360168.1"/>
    <property type="molecule type" value="Genomic_DNA"/>
</dbReference>
<keyword evidence="1" id="KW-0812">Transmembrane</keyword>
<keyword evidence="3" id="KW-1185">Reference proteome</keyword>
<keyword evidence="1" id="KW-1133">Transmembrane helix</keyword>
<dbReference type="Pfam" id="PF06541">
    <property type="entry name" value="ABC_trans_CmpB"/>
    <property type="match status" value="1"/>
</dbReference>
<keyword evidence="1" id="KW-0472">Membrane</keyword>
<comment type="caution">
    <text evidence="2">The sequence shown here is derived from an EMBL/GenBank/DDBJ whole genome shotgun (WGS) entry which is preliminary data.</text>
</comment>
<evidence type="ECO:0000313" key="3">
    <source>
        <dbReference type="Proteomes" id="UP001230220"/>
    </source>
</evidence>
<feature type="transmembrane region" description="Helical" evidence="1">
    <location>
        <begin position="81"/>
        <end position="102"/>
    </location>
</feature>
<gene>
    <name evidence="2" type="ORF">J2S15_000899</name>
</gene>
<organism evidence="2 3">
    <name type="scientific">Breznakia pachnodae</name>
    <dbReference type="NCBI Taxonomy" id="265178"/>
    <lineage>
        <taxon>Bacteria</taxon>
        <taxon>Bacillati</taxon>
        <taxon>Bacillota</taxon>
        <taxon>Erysipelotrichia</taxon>
        <taxon>Erysipelotrichales</taxon>
        <taxon>Erysipelotrichaceae</taxon>
        <taxon>Breznakia</taxon>
    </lineage>
</organism>
<reference evidence="2 3" key="1">
    <citation type="submission" date="2023-07" db="EMBL/GenBank/DDBJ databases">
        <title>Genomic Encyclopedia of Type Strains, Phase IV (KMG-IV): sequencing the most valuable type-strain genomes for metagenomic binning, comparative biology and taxonomic classification.</title>
        <authorList>
            <person name="Goeker M."/>
        </authorList>
    </citation>
    <scope>NUCLEOTIDE SEQUENCE [LARGE SCALE GENOMIC DNA]</scope>
    <source>
        <strain evidence="2 3">DSM 16784</strain>
    </source>
</reference>
<feature type="transmembrane region" description="Helical" evidence="1">
    <location>
        <begin position="25"/>
        <end position="48"/>
    </location>
</feature>
<feature type="transmembrane region" description="Helical" evidence="1">
    <location>
        <begin position="114"/>
        <end position="139"/>
    </location>
</feature>
<name>A0ABU0DZU9_9FIRM</name>
<feature type="transmembrane region" description="Helical" evidence="1">
    <location>
        <begin position="159"/>
        <end position="176"/>
    </location>
</feature>
<dbReference type="Proteomes" id="UP001230220">
    <property type="component" value="Unassembled WGS sequence"/>
</dbReference>